<evidence type="ECO:0000313" key="2">
    <source>
        <dbReference type="EMBL" id="KAG8080120.1"/>
    </source>
</evidence>
<organism evidence="2 3">
    <name type="scientific">Zizania palustris</name>
    <name type="common">Northern wild rice</name>
    <dbReference type="NCBI Taxonomy" id="103762"/>
    <lineage>
        <taxon>Eukaryota</taxon>
        <taxon>Viridiplantae</taxon>
        <taxon>Streptophyta</taxon>
        <taxon>Embryophyta</taxon>
        <taxon>Tracheophyta</taxon>
        <taxon>Spermatophyta</taxon>
        <taxon>Magnoliopsida</taxon>
        <taxon>Liliopsida</taxon>
        <taxon>Poales</taxon>
        <taxon>Poaceae</taxon>
        <taxon>BOP clade</taxon>
        <taxon>Oryzoideae</taxon>
        <taxon>Oryzeae</taxon>
        <taxon>Zizaniinae</taxon>
        <taxon>Zizania</taxon>
    </lineage>
</organism>
<reference evidence="2" key="1">
    <citation type="journal article" date="2021" name="bioRxiv">
        <title>Whole Genome Assembly and Annotation of Northern Wild Rice, Zizania palustris L., Supports a Whole Genome Duplication in the Zizania Genus.</title>
        <authorList>
            <person name="Haas M."/>
            <person name="Kono T."/>
            <person name="Macchietto M."/>
            <person name="Millas R."/>
            <person name="McGilp L."/>
            <person name="Shao M."/>
            <person name="Duquette J."/>
            <person name="Hirsch C.N."/>
            <person name="Kimball J."/>
        </authorList>
    </citation>
    <scope>NUCLEOTIDE SEQUENCE</scope>
    <source>
        <tissue evidence="2">Fresh leaf tissue</tissue>
    </source>
</reference>
<keyword evidence="3" id="KW-1185">Reference proteome</keyword>
<dbReference type="PANTHER" id="PTHR36385">
    <property type="entry name" value="OS07G0562900 PROTEIN"/>
    <property type="match status" value="1"/>
</dbReference>
<protein>
    <submittedName>
        <fullName evidence="2">Uncharacterized protein</fullName>
    </submittedName>
</protein>
<feature type="compositionally biased region" description="Low complexity" evidence="1">
    <location>
        <begin position="113"/>
        <end position="123"/>
    </location>
</feature>
<accession>A0A8J5STL9</accession>
<evidence type="ECO:0000256" key="1">
    <source>
        <dbReference type="SAM" id="MobiDB-lite"/>
    </source>
</evidence>
<dbReference type="PANTHER" id="PTHR36385:SF1">
    <property type="entry name" value="OS07G0562900 PROTEIN"/>
    <property type="match status" value="1"/>
</dbReference>
<gene>
    <name evidence="2" type="ORF">GUJ93_ZPchr0007g5653</name>
</gene>
<feature type="region of interest" description="Disordered" evidence="1">
    <location>
        <begin position="1"/>
        <end position="137"/>
    </location>
</feature>
<dbReference type="EMBL" id="JAAALK010000282">
    <property type="protein sequence ID" value="KAG8080120.1"/>
    <property type="molecule type" value="Genomic_DNA"/>
</dbReference>
<name>A0A8J5STL9_ZIZPA</name>
<feature type="compositionally biased region" description="Basic residues" evidence="1">
    <location>
        <begin position="51"/>
        <end position="60"/>
    </location>
</feature>
<proteinExistence type="predicted"/>
<dbReference type="Proteomes" id="UP000729402">
    <property type="component" value="Unassembled WGS sequence"/>
</dbReference>
<feature type="compositionally biased region" description="Low complexity" evidence="1">
    <location>
        <begin position="87"/>
        <end position="102"/>
    </location>
</feature>
<evidence type="ECO:0000313" key="3">
    <source>
        <dbReference type="Proteomes" id="UP000729402"/>
    </source>
</evidence>
<feature type="compositionally biased region" description="Basic and acidic residues" evidence="1">
    <location>
        <begin position="61"/>
        <end position="76"/>
    </location>
</feature>
<comment type="caution">
    <text evidence="2">The sequence shown here is derived from an EMBL/GenBank/DDBJ whole genome shotgun (WGS) entry which is preliminary data.</text>
</comment>
<dbReference type="AlphaFoldDB" id="A0A8J5STL9"/>
<sequence length="176" mass="19034">MQPELVVGGNDDGLPPGMHGSELGRNSCEIEIHRFFFSETTSRPPPEPRKPKTRGRRRARSHGEEPEVRNKKDKGNKGGGGATAMDTSEAAPAASTAVQATEPMDTSEGRQPSSASAALSSISRKIKKGVQIKRSQNVRKMKAVARAISKNEKAEVKVLKAKIKKSRVQSAKSLYD</sequence>
<feature type="compositionally biased region" description="Basic residues" evidence="1">
    <location>
        <begin position="124"/>
        <end position="137"/>
    </location>
</feature>
<reference evidence="2" key="2">
    <citation type="submission" date="2021-02" db="EMBL/GenBank/DDBJ databases">
        <authorList>
            <person name="Kimball J.A."/>
            <person name="Haas M.W."/>
            <person name="Macchietto M."/>
            <person name="Kono T."/>
            <person name="Duquette J."/>
            <person name="Shao M."/>
        </authorList>
    </citation>
    <scope>NUCLEOTIDE SEQUENCE</scope>
    <source>
        <tissue evidence="2">Fresh leaf tissue</tissue>
    </source>
</reference>
<dbReference type="OrthoDB" id="1930685at2759"/>